<reference evidence="2" key="1">
    <citation type="submission" date="2015-09" db="EMBL/GenBank/DDBJ databases">
        <title>Draft Genome Sequences of Two Novel Amoeba-resistant Intranuclear Bacteria, Candidatus Berkiella cookevillensis and Candidatus Berkiella aquae.</title>
        <authorList>
            <person name="Mehari Y.T."/>
            <person name="Arivett B.A."/>
            <person name="Farone A.L."/>
            <person name="Gunderson J.H."/>
            <person name="Farone M.B."/>
        </authorList>
    </citation>
    <scope>NUCLEOTIDE SEQUENCE [LARGE SCALE GENOMIC DNA]</scope>
    <source>
        <strain evidence="2">HT99</strain>
    </source>
</reference>
<dbReference type="EMBL" id="LKAJ01000020">
    <property type="protein sequence ID" value="KRG18450.1"/>
    <property type="molecule type" value="Genomic_DNA"/>
</dbReference>
<name>A0A0Q9YLQ9_9GAMM</name>
<proteinExistence type="predicted"/>
<protein>
    <submittedName>
        <fullName evidence="2">Uncharacterized protein</fullName>
    </submittedName>
</protein>
<accession>A0A0Q9YLQ9</accession>
<feature type="compositionally biased region" description="Low complexity" evidence="1">
    <location>
        <begin position="228"/>
        <end position="243"/>
    </location>
</feature>
<dbReference type="STRING" id="295108.HT99x_02981"/>
<evidence type="ECO:0000313" key="4">
    <source>
        <dbReference type="Proteomes" id="UP000051497"/>
    </source>
</evidence>
<dbReference type="AlphaFoldDB" id="A0A0Q9YLQ9"/>
<reference evidence="3" key="3">
    <citation type="submission" date="2021-06" db="EMBL/GenBank/DDBJ databases">
        <title>Genomic Description and Analysis of Intracellular Bacteria, Candidatus Berkiella cookevillensis and Candidatus Berkiella aquae.</title>
        <authorList>
            <person name="Kidane D.T."/>
            <person name="Mehari Y.T."/>
            <person name="Rice F.C."/>
            <person name="Arivett B.A."/>
            <person name="Farone A.L."/>
            <person name="Berk S.G."/>
            <person name="Farone M.B."/>
        </authorList>
    </citation>
    <scope>NUCLEOTIDE SEQUENCE</scope>
    <source>
        <strain evidence="3">HT99</strain>
    </source>
</reference>
<dbReference type="Proteomes" id="UP000051497">
    <property type="component" value="Unassembled WGS sequence"/>
</dbReference>
<feature type="compositionally biased region" description="Polar residues" evidence="1">
    <location>
        <begin position="250"/>
        <end position="264"/>
    </location>
</feature>
<comment type="caution">
    <text evidence="2">The sequence shown here is derived from an EMBL/GenBank/DDBJ whole genome shotgun (WGS) entry which is preliminary data.</text>
</comment>
<organism evidence="2">
    <name type="scientific">Candidatus Berkiella aquae</name>
    <dbReference type="NCBI Taxonomy" id="295108"/>
    <lineage>
        <taxon>Bacteria</taxon>
        <taxon>Pseudomonadati</taxon>
        <taxon>Pseudomonadota</taxon>
        <taxon>Gammaproteobacteria</taxon>
        <taxon>Candidatus Berkiellales</taxon>
        <taxon>Candidatus Berkiellaceae</taxon>
        <taxon>Candidatus Berkiella</taxon>
    </lineage>
</organism>
<evidence type="ECO:0000256" key="1">
    <source>
        <dbReference type="SAM" id="MobiDB-lite"/>
    </source>
</evidence>
<evidence type="ECO:0000313" key="2">
    <source>
        <dbReference type="EMBL" id="KRG18450.1"/>
    </source>
</evidence>
<gene>
    <name evidence="3" type="ORF">HT99x_000490</name>
    <name evidence="2" type="ORF">HT99x_02981</name>
</gene>
<dbReference type="RefSeq" id="WP_075067572.1">
    <property type="nucleotide sequence ID" value="NZ_LKAJ02000001.1"/>
</dbReference>
<keyword evidence="4" id="KW-1185">Reference proteome</keyword>
<dbReference type="EMBL" id="LKAJ02000001">
    <property type="protein sequence ID" value="MCS5709894.1"/>
    <property type="molecule type" value="Genomic_DNA"/>
</dbReference>
<evidence type="ECO:0000313" key="3">
    <source>
        <dbReference type="EMBL" id="MCS5709894.1"/>
    </source>
</evidence>
<feature type="region of interest" description="Disordered" evidence="1">
    <location>
        <begin position="220"/>
        <end position="264"/>
    </location>
</feature>
<sequence length="295" mass="32951">MLLGAEQTLITKLHEKLTALLDQCQRAEEEHKAKISIALKSFNMFHPSQISTTYEKSLEVQLLSLKLEQYSAHVNATLKINTFNINDILKRFEQHTEGLTALLSDVLTNQSLLQFARDKATICLKLADAKEKIKACKFSFEAHKMDTPLSACANDSLTLNMSLLALLGNIPDLYSDLFEKKSSEEKFLCECYESIHLAENALEKCQQYQSVLEQLPVLNETPRQMQKSSSSSSDLDWGSSSSDSVEDNTGKQPNNPAILNQYQQGVAANQMDDVNSAMATLAIDNSSEKQRIIPK</sequence>
<reference evidence="3" key="2">
    <citation type="journal article" date="2016" name="Genome Announc.">
        <title>Draft Genome Sequences of Two Novel Amoeba-Resistant Intranuclear Bacteria, 'Candidatus Berkiella cookevillensis' and 'Candidatus Berkiella aquae'.</title>
        <authorList>
            <person name="Mehari Y.T."/>
            <person name="Arivett B.A."/>
            <person name="Farone A.L."/>
            <person name="Gunderson J.H."/>
            <person name="Farone M.B."/>
        </authorList>
    </citation>
    <scope>NUCLEOTIDE SEQUENCE</scope>
    <source>
        <strain evidence="3">HT99</strain>
    </source>
</reference>